<sequence length="213" mass="23861">MGSLQHLETAKPPGRAPGKINASLNAKLATVEWGEYRLGDLFEINPTKYYKLRNEQILSDEGSVPLVSNSSTENGVMGYSLLPALNDGNSLSCSDTTLGAETMFYQKQSFIGYQHIQHLVPKLERFNRSIAFMLISASHIATEKAGYSYGQKFNRDAMRNTKIKLPVRDGEIDFAFIEEFVAELEATRLAELEAYLEATGLRDYTLTPPRSRR</sequence>
<dbReference type="InterPro" id="IPR000055">
    <property type="entry name" value="Restrct_endonuc_typeI_TRD"/>
</dbReference>
<evidence type="ECO:0000259" key="4">
    <source>
        <dbReference type="Pfam" id="PF01420"/>
    </source>
</evidence>
<organism evidence="5 6">
    <name type="scientific">Mobiluncus porci</name>
    <dbReference type="NCBI Taxonomy" id="2652278"/>
    <lineage>
        <taxon>Bacteria</taxon>
        <taxon>Bacillati</taxon>
        <taxon>Actinomycetota</taxon>
        <taxon>Actinomycetes</taxon>
        <taxon>Actinomycetales</taxon>
        <taxon>Actinomycetaceae</taxon>
        <taxon>Mobiluncus</taxon>
    </lineage>
</organism>
<evidence type="ECO:0000256" key="1">
    <source>
        <dbReference type="ARBA" id="ARBA00010923"/>
    </source>
</evidence>
<evidence type="ECO:0000313" key="6">
    <source>
        <dbReference type="Proteomes" id="UP000442535"/>
    </source>
</evidence>
<evidence type="ECO:0000256" key="3">
    <source>
        <dbReference type="ARBA" id="ARBA00023125"/>
    </source>
</evidence>
<feature type="domain" description="Type I restriction modification DNA specificity" evidence="4">
    <location>
        <begin position="31"/>
        <end position="194"/>
    </location>
</feature>
<proteinExistence type="inferred from homology"/>
<keyword evidence="3" id="KW-0238">DNA-binding</keyword>
<evidence type="ECO:0000313" key="5">
    <source>
        <dbReference type="EMBL" id="MST49744.1"/>
    </source>
</evidence>
<comment type="caution">
    <text evidence="5">The sequence shown here is derived from an EMBL/GenBank/DDBJ whole genome shotgun (WGS) entry which is preliminary data.</text>
</comment>
<accession>A0A7K0K2V2</accession>
<dbReference type="GO" id="GO:0003677">
    <property type="term" value="F:DNA binding"/>
    <property type="evidence" value="ECO:0007669"/>
    <property type="project" value="UniProtKB-KW"/>
</dbReference>
<dbReference type="SUPFAM" id="SSF116734">
    <property type="entry name" value="DNA methylase specificity domain"/>
    <property type="match status" value="1"/>
</dbReference>
<gene>
    <name evidence="5" type="ORF">FYJ63_05770</name>
</gene>
<reference evidence="5 6" key="1">
    <citation type="submission" date="2019-08" db="EMBL/GenBank/DDBJ databases">
        <title>In-depth cultivation of the pig gut microbiome towards novel bacterial diversity and tailored functional studies.</title>
        <authorList>
            <person name="Wylensek D."/>
            <person name="Hitch T.C.A."/>
            <person name="Clavel T."/>
        </authorList>
    </citation>
    <scope>NUCLEOTIDE SEQUENCE [LARGE SCALE GENOMIC DNA]</scope>
    <source>
        <strain evidence="5 6">RF-GAM-744-WT-7</strain>
    </source>
</reference>
<dbReference type="AlphaFoldDB" id="A0A7K0K2V2"/>
<keyword evidence="6" id="KW-1185">Reference proteome</keyword>
<dbReference type="Gene3D" id="3.90.220.20">
    <property type="entry name" value="DNA methylase specificity domains"/>
    <property type="match status" value="1"/>
</dbReference>
<protein>
    <recommendedName>
        <fullName evidence="4">Type I restriction modification DNA specificity domain-containing protein</fullName>
    </recommendedName>
</protein>
<comment type="similarity">
    <text evidence="1">Belongs to the type-I restriction system S methylase family.</text>
</comment>
<dbReference type="InterPro" id="IPR044946">
    <property type="entry name" value="Restrct_endonuc_typeI_TRD_sf"/>
</dbReference>
<dbReference type="Proteomes" id="UP000442535">
    <property type="component" value="Unassembled WGS sequence"/>
</dbReference>
<dbReference type="GO" id="GO:0009307">
    <property type="term" value="P:DNA restriction-modification system"/>
    <property type="evidence" value="ECO:0007669"/>
    <property type="project" value="UniProtKB-KW"/>
</dbReference>
<name>A0A7K0K2V2_9ACTO</name>
<keyword evidence="2" id="KW-0680">Restriction system</keyword>
<dbReference type="Pfam" id="PF01420">
    <property type="entry name" value="Methylase_S"/>
    <property type="match status" value="1"/>
</dbReference>
<dbReference type="EMBL" id="VUMY01000008">
    <property type="protein sequence ID" value="MST49744.1"/>
    <property type="molecule type" value="Genomic_DNA"/>
</dbReference>
<evidence type="ECO:0000256" key="2">
    <source>
        <dbReference type="ARBA" id="ARBA00022747"/>
    </source>
</evidence>